<dbReference type="eggNOG" id="COG0003">
    <property type="taxonomic scope" value="Bacteria"/>
</dbReference>
<evidence type="ECO:0000313" key="6">
    <source>
        <dbReference type="Proteomes" id="UP000000442"/>
    </source>
</evidence>
<dbReference type="InterPro" id="IPR027417">
    <property type="entry name" value="P-loop_NTPase"/>
</dbReference>
<evidence type="ECO:0000256" key="2">
    <source>
        <dbReference type="ARBA" id="ARBA00052296"/>
    </source>
</evidence>
<keyword evidence="6" id="KW-1185">Reference proteome</keyword>
<dbReference type="PANTHER" id="PTHR10803">
    <property type="entry name" value="ARSENICAL PUMP-DRIVING ATPASE ARSENITE-TRANSLOCATING ATPASE"/>
    <property type="match status" value="1"/>
</dbReference>
<comment type="catalytic activity">
    <reaction evidence="2">
        <text>arsenite(in) + ATP + H2O = arsenite(out) + ADP + phosphate + H(+)</text>
        <dbReference type="Rhea" id="RHEA:11348"/>
        <dbReference type="ChEBI" id="CHEBI:15377"/>
        <dbReference type="ChEBI" id="CHEBI:15378"/>
        <dbReference type="ChEBI" id="CHEBI:29242"/>
        <dbReference type="ChEBI" id="CHEBI:30616"/>
        <dbReference type="ChEBI" id="CHEBI:43474"/>
        <dbReference type="ChEBI" id="CHEBI:456216"/>
        <dbReference type="EC" id="7.3.2.7"/>
    </reaction>
</comment>
<dbReference type="GO" id="GO:0015446">
    <property type="term" value="F:ATPase-coupled arsenite transmembrane transporter activity"/>
    <property type="evidence" value="ECO:0007669"/>
    <property type="project" value="UniProtKB-EC"/>
</dbReference>
<dbReference type="KEGG" id="dat:HRM2_21760"/>
<name>C0QDL0_DESAH</name>
<dbReference type="NCBIfam" id="TIGR00345">
    <property type="entry name" value="GET3_arsA_TRC40"/>
    <property type="match status" value="1"/>
</dbReference>
<keyword evidence="5" id="KW-0378">Hydrolase</keyword>
<dbReference type="InterPro" id="IPR025723">
    <property type="entry name" value="ArsA/GET3_ATPase-like"/>
</dbReference>
<dbReference type="Gene3D" id="3.40.50.300">
    <property type="entry name" value="P-loop containing nucleotide triphosphate hydrolases"/>
    <property type="match status" value="1"/>
</dbReference>
<dbReference type="GO" id="GO:0005524">
    <property type="term" value="F:ATP binding"/>
    <property type="evidence" value="ECO:0007669"/>
    <property type="project" value="InterPro"/>
</dbReference>
<dbReference type="Proteomes" id="UP000000442">
    <property type="component" value="Chromosome"/>
</dbReference>
<dbReference type="InterPro" id="IPR016300">
    <property type="entry name" value="ATPase_ArsA/GET3"/>
</dbReference>
<accession>C0QDL0</accession>
<dbReference type="OrthoDB" id="9780677at2"/>
<dbReference type="CDD" id="cd02035">
    <property type="entry name" value="ArsA"/>
    <property type="match status" value="1"/>
</dbReference>
<dbReference type="Pfam" id="PF02374">
    <property type="entry name" value="ArsA_ATPase"/>
    <property type="match status" value="1"/>
</dbReference>
<comment type="similarity">
    <text evidence="1">Belongs to the arsA ATPase family.</text>
</comment>
<dbReference type="PANTHER" id="PTHR10803:SF3">
    <property type="entry name" value="ATPASE GET3"/>
    <property type="match status" value="1"/>
</dbReference>
<dbReference type="EMBL" id="CP001087">
    <property type="protein sequence ID" value="ACN15274.1"/>
    <property type="molecule type" value="Genomic_DNA"/>
</dbReference>
<evidence type="ECO:0000313" key="5">
    <source>
        <dbReference type="EMBL" id="ACN15274.1"/>
    </source>
</evidence>
<protein>
    <recommendedName>
        <fullName evidence="3">arsenite-transporting ATPase</fullName>
        <ecNumber evidence="3">7.3.2.7</ecNumber>
    </recommendedName>
</protein>
<dbReference type="RefSeq" id="WP_015904044.1">
    <property type="nucleotide sequence ID" value="NC_012108.1"/>
</dbReference>
<sequence>MNKTSLVFYMGKGGTGKSTVSAISAMVLARVGKKVMVASFDAAHNLSDIFKTRLGHTPRAILPGLLAAEIDRERMIQLFLKETRDSLKRNYSYLTAFNLDGYFNVLKFSPGLEEHALVRALTEIMQGFPDLDYLIIDMPPTAISVKFFLLPTLSRIWIQELEKLRNEINKKKKIVSTVRYGNKEHGRDKILNRIMTLKQEYMDLEALFRNPATTTLSVVLNNDSLSISETERIVSDLGKNNIPVKSVVWNRVDDTRGLPGFSIAGSRPLSLPSSADSLTGIDTLNQFVDSWEVDASTLVERVTGSKLL</sequence>
<evidence type="ECO:0000259" key="4">
    <source>
        <dbReference type="Pfam" id="PF02374"/>
    </source>
</evidence>
<dbReference type="HOGENOM" id="CLU_040761_4_0_7"/>
<reference evidence="5 6" key="1">
    <citation type="journal article" date="2009" name="Environ. Microbiol.">
        <title>Genome sequence of Desulfobacterium autotrophicum HRM2, a marine sulfate reducer oxidizing organic carbon completely to carbon dioxide.</title>
        <authorList>
            <person name="Strittmatter A.W."/>
            <person name="Liesegang H."/>
            <person name="Rabus R."/>
            <person name="Decker I."/>
            <person name="Amann J."/>
            <person name="Andres S."/>
            <person name="Henne A."/>
            <person name="Fricke W.F."/>
            <person name="Martinez-Arias R."/>
            <person name="Bartels D."/>
            <person name="Goesmann A."/>
            <person name="Krause L."/>
            <person name="Puehler A."/>
            <person name="Klenk H.P."/>
            <person name="Richter M."/>
            <person name="Schuler M."/>
            <person name="Gloeckner F.O."/>
            <person name="Meyerdierks A."/>
            <person name="Gottschalk G."/>
            <person name="Amann R."/>
        </authorList>
    </citation>
    <scope>NUCLEOTIDE SEQUENCE [LARGE SCALE GENOMIC DNA]</scope>
    <source>
        <strain evidence="6">ATCC 43914 / DSM 3382 / HRM2</strain>
    </source>
</reference>
<evidence type="ECO:0000256" key="1">
    <source>
        <dbReference type="ARBA" id="ARBA00011040"/>
    </source>
</evidence>
<feature type="domain" description="ArsA/GET3 Anion-transporting ATPase-like" evidence="4">
    <location>
        <begin position="6"/>
        <end position="252"/>
    </location>
</feature>
<dbReference type="STRING" id="177437.HRM2_21760"/>
<dbReference type="EC" id="7.3.2.7" evidence="3"/>
<evidence type="ECO:0000256" key="3">
    <source>
        <dbReference type="ARBA" id="ARBA00066752"/>
    </source>
</evidence>
<dbReference type="GO" id="GO:0016887">
    <property type="term" value="F:ATP hydrolysis activity"/>
    <property type="evidence" value="ECO:0007669"/>
    <property type="project" value="InterPro"/>
</dbReference>
<proteinExistence type="inferred from homology"/>
<organism evidence="5 6">
    <name type="scientific">Desulforapulum autotrophicum (strain ATCC 43914 / DSM 3382 / VKM B-1955 / HRM2)</name>
    <name type="common">Desulfobacterium autotrophicum</name>
    <dbReference type="NCBI Taxonomy" id="177437"/>
    <lineage>
        <taxon>Bacteria</taxon>
        <taxon>Pseudomonadati</taxon>
        <taxon>Thermodesulfobacteriota</taxon>
        <taxon>Desulfobacteria</taxon>
        <taxon>Desulfobacterales</taxon>
        <taxon>Desulfobacteraceae</taxon>
        <taxon>Desulforapulum</taxon>
    </lineage>
</organism>
<gene>
    <name evidence="5" type="primary">arsA</name>
    <name evidence="5" type="ordered locus">HRM2_21760</name>
</gene>
<dbReference type="AlphaFoldDB" id="C0QDL0"/>
<dbReference type="SUPFAM" id="SSF52540">
    <property type="entry name" value="P-loop containing nucleoside triphosphate hydrolases"/>
    <property type="match status" value="1"/>
</dbReference>